<reference evidence="1 2" key="1">
    <citation type="submission" date="2019-09" db="EMBL/GenBank/DDBJ databases">
        <title>Bird 10,000 Genomes (B10K) Project - Family phase.</title>
        <authorList>
            <person name="Zhang G."/>
        </authorList>
    </citation>
    <scope>NUCLEOTIDE SEQUENCE [LARGE SCALE GENOMIC DNA]</scope>
    <source>
        <strain evidence="1">OUT-0007</strain>
        <tissue evidence="1">Blood</tissue>
    </source>
</reference>
<name>A0A7K6T7Q5_CALNI</name>
<keyword evidence="2" id="KW-1185">Reference proteome</keyword>
<comment type="caution">
    <text evidence="1">The sequence shown here is derived from an EMBL/GenBank/DDBJ whole genome shotgun (WGS) entry which is preliminary data.</text>
</comment>
<protein>
    <submittedName>
        <fullName evidence="1">ZN692 protein</fullName>
    </submittedName>
</protein>
<feature type="non-terminal residue" evidence="1">
    <location>
        <position position="1"/>
    </location>
</feature>
<evidence type="ECO:0000313" key="1">
    <source>
        <dbReference type="EMBL" id="NWX06651.1"/>
    </source>
</evidence>
<evidence type="ECO:0000313" key="2">
    <source>
        <dbReference type="Proteomes" id="UP000546235"/>
    </source>
</evidence>
<dbReference type="EMBL" id="VZSB01002557">
    <property type="protein sequence ID" value="NWX06651.1"/>
    <property type="molecule type" value="Genomic_DNA"/>
</dbReference>
<accession>A0A7K6T7Q5</accession>
<gene>
    <name evidence="1" type="primary">Znf692_1</name>
    <name evidence="1" type="ORF">CALNIC_R08799</name>
</gene>
<feature type="non-terminal residue" evidence="1">
    <location>
        <position position="112"/>
    </location>
</feature>
<dbReference type="Proteomes" id="UP000546235">
    <property type="component" value="Unassembled WGS sequence"/>
</dbReference>
<proteinExistence type="predicted"/>
<sequence>RRQRRRELDARRSRCRIRLGGHLERWCRLKDQLGFTLHSQLAQFLLDSWGSHGPSSCSTAALSPGSLQRLVALSHGHGRSCRFVPAVQPPLGPLESLGSLEWACVAGHSFSW</sequence>
<dbReference type="AlphaFoldDB" id="A0A7K6T7Q5"/>
<organism evidence="1 2">
    <name type="scientific">Caloenas nicobarica</name>
    <name type="common">Nicobar pigeon</name>
    <dbReference type="NCBI Taxonomy" id="187106"/>
    <lineage>
        <taxon>Eukaryota</taxon>
        <taxon>Metazoa</taxon>
        <taxon>Chordata</taxon>
        <taxon>Craniata</taxon>
        <taxon>Vertebrata</taxon>
        <taxon>Euteleostomi</taxon>
        <taxon>Archelosauria</taxon>
        <taxon>Archosauria</taxon>
        <taxon>Dinosauria</taxon>
        <taxon>Saurischia</taxon>
        <taxon>Theropoda</taxon>
        <taxon>Coelurosauria</taxon>
        <taxon>Aves</taxon>
        <taxon>Neognathae</taxon>
        <taxon>Neoaves</taxon>
        <taxon>Columbimorphae</taxon>
        <taxon>Columbiformes</taxon>
        <taxon>Columbidae</taxon>
        <taxon>Caloenas</taxon>
    </lineage>
</organism>